<organism evidence="2 3">
    <name type="scientific">Flavimobilis rhizosphaerae</name>
    <dbReference type="NCBI Taxonomy" id="2775421"/>
    <lineage>
        <taxon>Bacteria</taxon>
        <taxon>Bacillati</taxon>
        <taxon>Actinomycetota</taxon>
        <taxon>Actinomycetes</taxon>
        <taxon>Micrococcales</taxon>
        <taxon>Jonesiaceae</taxon>
        <taxon>Flavimobilis</taxon>
    </lineage>
</organism>
<dbReference type="EMBL" id="JACZDF010000001">
    <property type="protein sequence ID" value="MBD9697948.1"/>
    <property type="molecule type" value="Genomic_DNA"/>
</dbReference>
<evidence type="ECO:0000259" key="1">
    <source>
        <dbReference type="Pfam" id="PF07705"/>
    </source>
</evidence>
<evidence type="ECO:0000313" key="3">
    <source>
        <dbReference type="Proteomes" id="UP000642107"/>
    </source>
</evidence>
<feature type="domain" description="CARDB" evidence="1">
    <location>
        <begin position="130"/>
        <end position="215"/>
    </location>
</feature>
<protein>
    <recommendedName>
        <fullName evidence="1">CARDB domain-containing protein</fullName>
    </recommendedName>
</protein>
<comment type="caution">
    <text evidence="2">The sequence shown here is derived from an EMBL/GenBank/DDBJ whole genome shotgun (WGS) entry which is preliminary data.</text>
</comment>
<dbReference type="Gene3D" id="2.60.40.10">
    <property type="entry name" value="Immunoglobulins"/>
    <property type="match status" value="1"/>
</dbReference>
<dbReference type="Pfam" id="PF07705">
    <property type="entry name" value="CARDB"/>
    <property type="match status" value="1"/>
</dbReference>
<keyword evidence="3" id="KW-1185">Reference proteome</keyword>
<dbReference type="RefSeq" id="WP_192276620.1">
    <property type="nucleotide sequence ID" value="NZ_JACZDF010000001.1"/>
</dbReference>
<gene>
    <name evidence="2" type="ORF">IGS67_00330</name>
</gene>
<reference evidence="2 3" key="1">
    <citation type="submission" date="2020-09" db="EMBL/GenBank/DDBJ databases">
        <title>Flavimobilis rhizosphaerae sp. nov., isolated from rhizosphere soil of Spartina alterniflora.</title>
        <authorList>
            <person name="Hanqin C."/>
        </authorList>
    </citation>
    <scope>NUCLEOTIDE SEQUENCE [LARGE SCALE GENOMIC DNA]</scope>
    <source>
        <strain evidence="2 3">GY 10621</strain>
    </source>
</reference>
<evidence type="ECO:0000313" key="2">
    <source>
        <dbReference type="EMBL" id="MBD9697948.1"/>
    </source>
</evidence>
<proteinExistence type="predicted"/>
<name>A0ABR9DLS5_9MICO</name>
<accession>A0ABR9DLS5</accession>
<dbReference type="InterPro" id="IPR013783">
    <property type="entry name" value="Ig-like_fold"/>
</dbReference>
<dbReference type="InterPro" id="IPR011635">
    <property type="entry name" value="CARDB"/>
</dbReference>
<sequence length="449" mass="47846">MPRVTKVAVVQDVAAKTVRATATWSSPQPAGDPAALYVFVGRSSGGTCSASLGLALHAGANDHAAVLLPSGTTIPSSREVSGSTGSVTASGRSELGTTVYTCAYAATIASGTTYQESAWYGLTEERRKAPELELVALTPRAGATVGRWKTVKVRVRNNGDATATKVVVRIKGAGVKTSSSKVSVGTIKPGKQVTKKIRVRIASNKTRTATLTATASGGHKATAKQVILPAKRTTTPKSLSGRLYWGADSSLDEAWQNRMVWFVDKRWAYTGIAQKGRPVCKSGKKDCVRYTYSPKTGKVKVGNRTGKVTSKALMLPPRKGAPVDSYVPVSIPKAGTRLATKLVHQGSSGCGYGYGKTCYTYTWRLQLAKNGKFVERRKGLTSTTVGGSWFIGGSDDERGTYKILSKGRILLKYANGKSEIKTFGILQDVREKPDATHVGVVIRGTKYYP</sequence>
<dbReference type="Proteomes" id="UP000642107">
    <property type="component" value="Unassembled WGS sequence"/>
</dbReference>